<dbReference type="InterPro" id="IPR008927">
    <property type="entry name" value="6-PGluconate_DH-like_C_sf"/>
</dbReference>
<dbReference type="PIRSF" id="PIRSF500134">
    <property type="entry name" value="UDPglc_DH_bac"/>
    <property type="match status" value="1"/>
</dbReference>
<evidence type="ECO:0000256" key="3">
    <source>
        <dbReference type="ARBA" id="ARBA00012954"/>
    </source>
</evidence>
<comment type="similarity">
    <text evidence="2 8">Belongs to the UDP-glucose/GDP-mannose dehydrogenase family.</text>
</comment>
<dbReference type="EMBL" id="JBHSGG010000002">
    <property type="protein sequence ID" value="MFC4726834.1"/>
    <property type="molecule type" value="Genomic_DNA"/>
</dbReference>
<dbReference type="SUPFAM" id="SSF48179">
    <property type="entry name" value="6-phosphogluconate dehydrogenase C-terminal domain-like"/>
    <property type="match status" value="1"/>
</dbReference>
<protein>
    <recommendedName>
        <fullName evidence="4 8">UDP-glucose 6-dehydrogenase</fullName>
        <ecNumber evidence="3 8">1.1.1.22</ecNumber>
    </recommendedName>
</protein>
<evidence type="ECO:0000256" key="8">
    <source>
        <dbReference type="PIRNR" id="PIRNR000124"/>
    </source>
</evidence>
<accession>A0ABV9NH86</accession>
<comment type="caution">
    <text evidence="10">The sequence shown here is derived from an EMBL/GenBank/DDBJ whole genome shotgun (WGS) entry which is preliminary data.</text>
</comment>
<evidence type="ECO:0000256" key="1">
    <source>
        <dbReference type="ARBA" id="ARBA00004701"/>
    </source>
</evidence>
<dbReference type="InterPro" id="IPR014027">
    <property type="entry name" value="UDP-Glc/GDP-Man_DH_C"/>
</dbReference>
<dbReference type="InterPro" id="IPR036220">
    <property type="entry name" value="UDP-Glc/GDP-Man_DH_C_sf"/>
</dbReference>
<dbReference type="NCBIfam" id="TIGR03026">
    <property type="entry name" value="NDP-sugDHase"/>
    <property type="match status" value="1"/>
</dbReference>
<dbReference type="SUPFAM" id="SSF51735">
    <property type="entry name" value="NAD(P)-binding Rossmann-fold domains"/>
    <property type="match status" value="1"/>
</dbReference>
<dbReference type="InterPro" id="IPR014026">
    <property type="entry name" value="UDP-Glc/GDP-Man_DH_dimer"/>
</dbReference>
<dbReference type="RefSeq" id="WP_377002786.1">
    <property type="nucleotide sequence ID" value="NZ_JBHSGG010000002.1"/>
</dbReference>
<dbReference type="EC" id="1.1.1.22" evidence="3 8"/>
<evidence type="ECO:0000256" key="6">
    <source>
        <dbReference type="ARBA" id="ARBA00023027"/>
    </source>
</evidence>
<dbReference type="Proteomes" id="UP001595892">
    <property type="component" value="Unassembled WGS sequence"/>
</dbReference>
<keyword evidence="5 8" id="KW-0560">Oxidoreductase</keyword>
<evidence type="ECO:0000313" key="10">
    <source>
        <dbReference type="EMBL" id="MFC4726834.1"/>
    </source>
</evidence>
<dbReference type="Pfam" id="PF03720">
    <property type="entry name" value="UDPG_MGDP_dh_C"/>
    <property type="match status" value="1"/>
</dbReference>
<name>A0ABV9NH86_9GAMM</name>
<comment type="pathway">
    <text evidence="1">Nucleotide-sugar biosynthesis; UDP-alpha-D-glucuronate biosynthesis; UDP-alpha-D-glucuronate from UDP-alpha-D-glucose: step 1/1.</text>
</comment>
<dbReference type="Gene3D" id="3.40.50.720">
    <property type="entry name" value="NAD(P)-binding Rossmann-like Domain"/>
    <property type="match status" value="2"/>
</dbReference>
<evidence type="ECO:0000313" key="11">
    <source>
        <dbReference type="Proteomes" id="UP001595892"/>
    </source>
</evidence>
<evidence type="ECO:0000259" key="9">
    <source>
        <dbReference type="SMART" id="SM00984"/>
    </source>
</evidence>
<dbReference type="InterPro" id="IPR036291">
    <property type="entry name" value="NAD(P)-bd_dom_sf"/>
</dbReference>
<keyword evidence="6 8" id="KW-0520">NAD</keyword>
<dbReference type="PANTHER" id="PTHR43750:SF3">
    <property type="entry name" value="UDP-GLUCOSE 6-DEHYDROGENASE TUAD"/>
    <property type="match status" value="1"/>
</dbReference>
<keyword evidence="11" id="KW-1185">Reference proteome</keyword>
<dbReference type="InterPro" id="IPR028357">
    <property type="entry name" value="UDPglc_DH_bac"/>
</dbReference>
<reference evidence="11" key="1">
    <citation type="journal article" date="2019" name="Int. J. Syst. Evol. Microbiol.">
        <title>The Global Catalogue of Microorganisms (GCM) 10K type strain sequencing project: providing services to taxonomists for standard genome sequencing and annotation.</title>
        <authorList>
            <consortium name="The Broad Institute Genomics Platform"/>
            <consortium name="The Broad Institute Genome Sequencing Center for Infectious Disease"/>
            <person name="Wu L."/>
            <person name="Ma J."/>
        </authorList>
    </citation>
    <scope>NUCLEOTIDE SEQUENCE [LARGE SCALE GENOMIC DNA]</scope>
    <source>
        <strain evidence="11">CGMCC 1.13574</strain>
    </source>
</reference>
<dbReference type="PANTHER" id="PTHR43750">
    <property type="entry name" value="UDP-GLUCOSE 6-DEHYDROGENASE TUAD"/>
    <property type="match status" value="1"/>
</dbReference>
<evidence type="ECO:0000256" key="4">
    <source>
        <dbReference type="ARBA" id="ARBA00015132"/>
    </source>
</evidence>
<dbReference type="PIRSF" id="PIRSF000124">
    <property type="entry name" value="UDPglc_GDPman_dh"/>
    <property type="match status" value="1"/>
</dbReference>
<evidence type="ECO:0000256" key="7">
    <source>
        <dbReference type="ARBA" id="ARBA00047473"/>
    </source>
</evidence>
<comment type="catalytic activity">
    <reaction evidence="7 8">
        <text>UDP-alpha-D-glucose + 2 NAD(+) + H2O = UDP-alpha-D-glucuronate + 2 NADH + 3 H(+)</text>
        <dbReference type="Rhea" id="RHEA:23596"/>
        <dbReference type="ChEBI" id="CHEBI:15377"/>
        <dbReference type="ChEBI" id="CHEBI:15378"/>
        <dbReference type="ChEBI" id="CHEBI:57540"/>
        <dbReference type="ChEBI" id="CHEBI:57945"/>
        <dbReference type="ChEBI" id="CHEBI:58052"/>
        <dbReference type="ChEBI" id="CHEBI:58885"/>
        <dbReference type="EC" id="1.1.1.22"/>
    </reaction>
</comment>
<feature type="domain" description="UDP-glucose/GDP-mannose dehydrogenase C-terminal" evidence="9">
    <location>
        <begin position="320"/>
        <end position="424"/>
    </location>
</feature>
<dbReference type="InterPro" id="IPR001732">
    <property type="entry name" value="UDP-Glc/GDP-Man_DH_N"/>
</dbReference>
<evidence type="ECO:0000256" key="5">
    <source>
        <dbReference type="ARBA" id="ARBA00023002"/>
    </source>
</evidence>
<dbReference type="SMART" id="SM00984">
    <property type="entry name" value="UDPG_MGDP_dh_C"/>
    <property type="match status" value="1"/>
</dbReference>
<dbReference type="Gene3D" id="1.20.5.100">
    <property type="entry name" value="Cytochrome c1, transmembrane anchor, C-terminal"/>
    <property type="match status" value="1"/>
</dbReference>
<gene>
    <name evidence="10" type="ORF">ACFO3Q_01395</name>
</gene>
<organism evidence="10 11">
    <name type="scientific">Coralloluteibacterium thermophilum</name>
    <dbReference type="NCBI Taxonomy" id="2707049"/>
    <lineage>
        <taxon>Bacteria</taxon>
        <taxon>Pseudomonadati</taxon>
        <taxon>Pseudomonadota</taxon>
        <taxon>Gammaproteobacteria</taxon>
        <taxon>Lysobacterales</taxon>
        <taxon>Lysobacteraceae</taxon>
        <taxon>Coralloluteibacterium</taxon>
    </lineage>
</organism>
<dbReference type="GO" id="GO:0016491">
    <property type="term" value="F:oxidoreductase activity"/>
    <property type="evidence" value="ECO:0007669"/>
    <property type="project" value="UniProtKB-KW"/>
</dbReference>
<dbReference type="SUPFAM" id="SSF52413">
    <property type="entry name" value="UDP-glucose/GDP-mannose dehydrogenase C-terminal domain"/>
    <property type="match status" value="1"/>
</dbReference>
<dbReference type="Pfam" id="PF00984">
    <property type="entry name" value="UDPG_MGDP_dh"/>
    <property type="match status" value="1"/>
</dbReference>
<dbReference type="InterPro" id="IPR017476">
    <property type="entry name" value="UDP-Glc/GDP-Man"/>
</dbReference>
<proteinExistence type="inferred from homology"/>
<sequence length="448" mass="49054">MKVAIFGTGYVGLVTGTCLAEIGHEVTCVDVDEAKVEALRAGRVPIYEPGLEPLVASNMEGGRLRFTNDARPAIEANEIVFIAVGTPPDEDGSADLKYVLEVARTIGRYMAGRTVVVNKSTVPVGTARLVHDAIGAELSARGVAHDFEVVSNPEFLKEGSAVKDCMHPDRIVIGAEKASSFEKLRRLYAPFVRNRERFVEMDVTSAELTKYAANALLATKISFMNEVANIAERVGADIEMVRKGIGSDPRIGWHFIYPGAGYGGSCFPKDVQALARTAQKLGMHPELLEAVASVNVRQKRHLYELVERHYGASPTGKTFAVWGLAFKPDTDDMREAASRQLLEQLWGAGARVRAYDPEAMAETRRIYGVRDDLVLCESAAAALEGCDALVIVTEWREFRSPDLELMRARIRDRVIFDGRNIYDPAEIEDGGIAYYGIGRGRSIGSRTA</sequence>
<dbReference type="Pfam" id="PF03721">
    <property type="entry name" value="UDPG_MGDP_dh_N"/>
    <property type="match status" value="1"/>
</dbReference>
<evidence type="ECO:0000256" key="2">
    <source>
        <dbReference type="ARBA" id="ARBA00006601"/>
    </source>
</evidence>